<dbReference type="Pfam" id="PF00339">
    <property type="entry name" value="Arrestin_N"/>
    <property type="match status" value="1"/>
</dbReference>
<evidence type="ECO:0000313" key="5">
    <source>
        <dbReference type="Proteomes" id="UP001295684"/>
    </source>
</evidence>
<dbReference type="Gene3D" id="2.60.40.640">
    <property type="match status" value="2"/>
</dbReference>
<keyword evidence="5" id="KW-1185">Reference proteome</keyword>
<dbReference type="PANTHER" id="PTHR11188:SF17">
    <property type="entry name" value="FI21816P1"/>
    <property type="match status" value="1"/>
</dbReference>
<feature type="domain" description="Arrestin C-terminal-like" evidence="3">
    <location>
        <begin position="204"/>
        <end position="344"/>
    </location>
</feature>
<name>A0AAD1U963_EUPCR</name>
<dbReference type="PANTHER" id="PTHR11188">
    <property type="entry name" value="ARRESTIN DOMAIN CONTAINING PROTEIN"/>
    <property type="match status" value="1"/>
</dbReference>
<dbReference type="Proteomes" id="UP001295684">
    <property type="component" value="Unassembled WGS sequence"/>
</dbReference>
<sequence>MGSLFSSEDNLKLFFNYGSELNIILDACNFHEGSQATGNVSFTVDSNCPSIRLNVVIEGFENVKWKNKERRRRGGKRRTKVVIYKDKIKTISNRNFVLETQEGFLPGNYSYPINFQVPQNVAGTYAFKSSGWGLSSKCSSSYMVYAEITSNDGSNTLLGRAGCPIVIMQRPRFQLQSNVETSLTVPIKTWCCINRGIFDGRFFFEKNIVCINDKVWMKFYLDNTKINLSVDKVICSLKRKLELKTRRGRMKVFTKTMIKKDMPGCKKGEKSEERTVQFDLNLANDDGTPSELKGGLGEFAGKIQQSCNGQLISCSYLLEMKVDFVGFRCCDPDPEAVLPIELLAPERVLVFQPEIYSAPMDYGDADQSMIPFVPGGGVNAVATQQPIMDPYGGEDPDEAPPPSQIPQTHAAPV</sequence>
<dbReference type="AlphaFoldDB" id="A0AAD1U963"/>
<dbReference type="InterPro" id="IPR050357">
    <property type="entry name" value="Arrestin_domain-protein"/>
</dbReference>
<evidence type="ECO:0000313" key="4">
    <source>
        <dbReference type="EMBL" id="CAI2364293.1"/>
    </source>
</evidence>
<protein>
    <recommendedName>
        <fullName evidence="6">Arrestin-like N-terminal domain-containing protein</fullName>
    </recommendedName>
</protein>
<feature type="domain" description="Arrestin-like N-terminal" evidence="2">
    <location>
        <begin position="30"/>
        <end position="153"/>
    </location>
</feature>
<dbReference type="InterPro" id="IPR011021">
    <property type="entry name" value="Arrestin-like_N"/>
</dbReference>
<dbReference type="EMBL" id="CAMPGE010005439">
    <property type="protein sequence ID" value="CAI2364293.1"/>
    <property type="molecule type" value="Genomic_DNA"/>
</dbReference>
<dbReference type="InterPro" id="IPR014752">
    <property type="entry name" value="Arrestin-like_C"/>
</dbReference>
<dbReference type="InterPro" id="IPR011022">
    <property type="entry name" value="Arrestin_C-like"/>
</dbReference>
<dbReference type="GO" id="GO:0015031">
    <property type="term" value="P:protein transport"/>
    <property type="evidence" value="ECO:0007669"/>
    <property type="project" value="TreeGrafter"/>
</dbReference>
<organism evidence="4 5">
    <name type="scientific">Euplotes crassus</name>
    <dbReference type="NCBI Taxonomy" id="5936"/>
    <lineage>
        <taxon>Eukaryota</taxon>
        <taxon>Sar</taxon>
        <taxon>Alveolata</taxon>
        <taxon>Ciliophora</taxon>
        <taxon>Intramacronucleata</taxon>
        <taxon>Spirotrichea</taxon>
        <taxon>Hypotrichia</taxon>
        <taxon>Euplotida</taxon>
        <taxon>Euplotidae</taxon>
        <taxon>Moneuplotes</taxon>
    </lineage>
</organism>
<accession>A0AAD1U963</accession>
<proteinExistence type="predicted"/>
<feature type="region of interest" description="Disordered" evidence="1">
    <location>
        <begin position="383"/>
        <end position="413"/>
    </location>
</feature>
<reference evidence="4" key="1">
    <citation type="submission" date="2023-07" db="EMBL/GenBank/DDBJ databases">
        <authorList>
            <consortium name="AG Swart"/>
            <person name="Singh M."/>
            <person name="Singh A."/>
            <person name="Seah K."/>
            <person name="Emmerich C."/>
        </authorList>
    </citation>
    <scope>NUCLEOTIDE SEQUENCE</scope>
    <source>
        <strain evidence="4">DP1</strain>
    </source>
</reference>
<gene>
    <name evidence="4" type="ORF">ECRASSUSDP1_LOCUS5636</name>
</gene>
<dbReference type="Pfam" id="PF02752">
    <property type="entry name" value="Arrestin_C"/>
    <property type="match status" value="1"/>
</dbReference>
<evidence type="ECO:0000259" key="3">
    <source>
        <dbReference type="Pfam" id="PF02752"/>
    </source>
</evidence>
<dbReference type="GO" id="GO:0005737">
    <property type="term" value="C:cytoplasm"/>
    <property type="evidence" value="ECO:0007669"/>
    <property type="project" value="TreeGrafter"/>
</dbReference>
<evidence type="ECO:0000259" key="2">
    <source>
        <dbReference type="Pfam" id="PF00339"/>
    </source>
</evidence>
<evidence type="ECO:0000256" key="1">
    <source>
        <dbReference type="SAM" id="MobiDB-lite"/>
    </source>
</evidence>
<evidence type="ECO:0008006" key="6">
    <source>
        <dbReference type="Google" id="ProtNLM"/>
    </source>
</evidence>
<comment type="caution">
    <text evidence="4">The sequence shown here is derived from an EMBL/GenBank/DDBJ whole genome shotgun (WGS) entry which is preliminary data.</text>
</comment>